<protein>
    <submittedName>
        <fullName evidence="3">Type VI secretion system tip protein VgrG</fullName>
    </submittedName>
</protein>
<evidence type="ECO:0000313" key="3">
    <source>
        <dbReference type="EMBL" id="NIG18266.1"/>
    </source>
</evidence>
<dbReference type="Gene3D" id="3.55.50.10">
    <property type="entry name" value="Baseplate protein-like domains"/>
    <property type="match status" value="1"/>
</dbReference>
<dbReference type="SUPFAM" id="SSF69255">
    <property type="entry name" value="gp5 N-terminal domain-like"/>
    <property type="match status" value="1"/>
</dbReference>
<dbReference type="Pfam" id="PF10106">
    <property type="entry name" value="DUF2345"/>
    <property type="match status" value="1"/>
</dbReference>
<feature type="domain" description="Putative type VI secretion system Rhs element associated Vgr" evidence="2">
    <location>
        <begin position="497"/>
        <end position="598"/>
    </location>
</feature>
<feature type="domain" description="DUF2345" evidence="1">
    <location>
        <begin position="617"/>
        <end position="763"/>
    </location>
</feature>
<dbReference type="InterPro" id="IPR018769">
    <property type="entry name" value="VgrG2_DUF2345"/>
</dbReference>
<comment type="caution">
    <text evidence="3">The sequence shown here is derived from an EMBL/GenBank/DDBJ whole genome shotgun (WGS) entry which is preliminary data.</text>
</comment>
<dbReference type="InterPro" id="IPR037026">
    <property type="entry name" value="Vgr_OB-fold_dom_sf"/>
</dbReference>
<evidence type="ECO:0000313" key="4">
    <source>
        <dbReference type="Proteomes" id="UP001515780"/>
    </source>
</evidence>
<dbReference type="SUPFAM" id="SSF69279">
    <property type="entry name" value="Phage tail proteins"/>
    <property type="match status" value="2"/>
</dbReference>
<name>A0ABX0RNW0_9GAMM</name>
<keyword evidence="4" id="KW-1185">Reference proteome</keyword>
<dbReference type="InterPro" id="IPR028244">
    <property type="entry name" value="T6SS_Rhs_Vgr_dom"/>
</dbReference>
<sequence>MIPTDLLQRAASAVSSTLNRYSLLIPSCPSPLDVENLTGMEALSENYLYSVMFTSPDKDITPEQMLRKAVTLTMGTGSLLELKSQKIVHGYITDFRRLTGSADQVSYLVIIEPRFSLLDKQFRSHRFFVNKSVPEVVSQILDEHGFQGWEYEFSLKHDYPKREQINQYQESDLKFIQRLLSEIGIFYYFTLQPDTQTEVVRFGDAQSAYSDQKSLPLNSPSGLEDNAQESVWHLNLTHNVVEAGVTAKDYNHREAQRVLRSVKADMTRGDGENISYGEVYHYRPRHPYSGDKFAPETETANFYARLDHERFLARQTLIFGICNDAFISPGHVLSVTETGIPTLPAQLQSPVLITQINVSASRRSAFQATLNAVPYSETLCWRPALLARPKVSGTMTARVTSAKDNDIYAWQDASGLYRVVFDADEEGRERGLESMPVRLAKPYGGDMYGFHFPLIQGTEVAIAFREGDPDQPYIAHALHDSRHVDHVTEKNSTRNVIRTAGLNKLRMEDKRGEEHIKLSTEYGGKTQLNLGHNVSASRELRGEGAELRTDKHIAIRGGSGVFISADRQPKSQGNMLDMNTAIAELQSALQMVTALAQSTQTSGALESDAHSQQKLAEALNQLKDAGILLSAPAGIAAATASNIQLSSGQSLTATAGKNVDMSIVKRFTVAAGEAISLFAHRMGLKVYAAKGDVDIQAQTDAMRLQANKNLAVNSISGEIILNASRGITLTSKGGAYIKIKDGSVEIGAPSRISLKSGDIAWGGNASLETALSAVAVSDPQFTNTMNGRFRVLDQATQQPKAYIPYRIESADGQILRGVTDEQGYTQAHYGLNEAAISLHYE</sequence>
<dbReference type="NCBIfam" id="TIGR03361">
    <property type="entry name" value="VI_Rhs_Vgr"/>
    <property type="match status" value="1"/>
</dbReference>
<dbReference type="Gene3D" id="2.30.110.50">
    <property type="match status" value="1"/>
</dbReference>
<gene>
    <name evidence="3" type="primary">vgrG</name>
    <name evidence="3" type="ORF">F3J37_06170</name>
</gene>
<dbReference type="NCBIfam" id="TIGR01646">
    <property type="entry name" value="vgr_GE"/>
    <property type="match status" value="1"/>
</dbReference>
<dbReference type="EMBL" id="VWXC01000003">
    <property type="protein sequence ID" value="NIG18266.1"/>
    <property type="molecule type" value="Genomic_DNA"/>
</dbReference>
<dbReference type="RefSeq" id="WP_166932432.1">
    <property type="nucleotide sequence ID" value="NZ_VWXC01000003.1"/>
</dbReference>
<dbReference type="InterPro" id="IPR006533">
    <property type="entry name" value="T6SS_Vgr_RhsGE"/>
</dbReference>
<dbReference type="Pfam" id="PF13296">
    <property type="entry name" value="T6SS_Vgr"/>
    <property type="match status" value="1"/>
</dbReference>
<dbReference type="Proteomes" id="UP001515780">
    <property type="component" value="Unassembled WGS sequence"/>
</dbReference>
<reference evidence="3 4" key="1">
    <citation type="journal article" date="2019" name="bioRxiv">
        <title>Bacteria contribute to plant secondary compound degradation in a generalist herbivore system.</title>
        <authorList>
            <person name="Francoeur C.B."/>
            <person name="Khadempour L."/>
            <person name="Moreira-Soto R.D."/>
            <person name="Gotting K."/>
            <person name="Book A.J."/>
            <person name="Pinto-Tomas A.A."/>
            <person name="Keefover-Ring K."/>
            <person name="Currie C.R."/>
        </authorList>
    </citation>
    <scope>NUCLEOTIDE SEQUENCE [LARGE SCALE GENOMIC DNA]</scope>
    <source>
        <strain evidence="3">Al-1710</strain>
    </source>
</reference>
<organism evidence="3 4">
    <name type="scientific">Candidatus Pantoea communis</name>
    <dbReference type="NCBI Taxonomy" id="2608354"/>
    <lineage>
        <taxon>Bacteria</taxon>
        <taxon>Pseudomonadati</taxon>
        <taxon>Pseudomonadota</taxon>
        <taxon>Gammaproteobacteria</taxon>
        <taxon>Enterobacterales</taxon>
        <taxon>Erwiniaceae</taxon>
        <taxon>Pantoea</taxon>
    </lineage>
</organism>
<dbReference type="Gene3D" id="4.10.220.110">
    <property type="match status" value="1"/>
</dbReference>
<evidence type="ECO:0000259" key="1">
    <source>
        <dbReference type="Pfam" id="PF10106"/>
    </source>
</evidence>
<accession>A0ABX0RNW0</accession>
<dbReference type="InterPro" id="IPR017847">
    <property type="entry name" value="T6SS_RhsGE_Vgr_subset"/>
</dbReference>
<dbReference type="Gene3D" id="2.40.50.230">
    <property type="entry name" value="Gp5 N-terminal domain"/>
    <property type="match status" value="1"/>
</dbReference>
<proteinExistence type="predicted"/>
<dbReference type="Pfam" id="PF05954">
    <property type="entry name" value="Phage_GPD"/>
    <property type="match status" value="1"/>
</dbReference>
<evidence type="ECO:0000259" key="2">
    <source>
        <dbReference type="Pfam" id="PF13296"/>
    </source>
</evidence>